<protein>
    <recommendedName>
        <fullName evidence="2">Alkaline phosphatase family protein</fullName>
    </recommendedName>
</protein>
<dbReference type="PANTHER" id="PTHR10151">
    <property type="entry name" value="ECTONUCLEOTIDE PYROPHOSPHATASE/PHOSPHODIESTERASE"/>
    <property type="match status" value="1"/>
</dbReference>
<evidence type="ECO:0008006" key="2">
    <source>
        <dbReference type="Google" id="ProtNLM"/>
    </source>
</evidence>
<proteinExistence type="predicted"/>
<dbReference type="PANTHER" id="PTHR10151:SF120">
    <property type="entry name" value="BIS(5'-ADENOSYL)-TRIPHOSPHATASE"/>
    <property type="match status" value="1"/>
</dbReference>
<feature type="non-terminal residue" evidence="1">
    <location>
        <position position="188"/>
    </location>
</feature>
<dbReference type="AlphaFoldDB" id="X0XD83"/>
<sequence length="188" mass="20162">MARKLLLLIIAIGLFAACKGPAPTATPIPVPTRTLTRTPMPTEVGQRPKIVVLSLDGARADYVDEFIADGTMPNLAKLVERGVKAEYAQSIDPTLTAAAHASIATGTYPDKTGIVANTFRVPHQYIYQTVSGFEDVEWGAEPIWRTAMRAGLCTATVFWPGASVKFPDKLADYTVAYGASDAYSAQDV</sequence>
<organism evidence="1">
    <name type="scientific">marine sediment metagenome</name>
    <dbReference type="NCBI Taxonomy" id="412755"/>
    <lineage>
        <taxon>unclassified sequences</taxon>
        <taxon>metagenomes</taxon>
        <taxon>ecological metagenomes</taxon>
    </lineage>
</organism>
<dbReference type="InterPro" id="IPR002591">
    <property type="entry name" value="Phosphodiest/P_Trfase"/>
</dbReference>
<dbReference type="Gene3D" id="3.40.720.10">
    <property type="entry name" value="Alkaline Phosphatase, subunit A"/>
    <property type="match status" value="1"/>
</dbReference>
<evidence type="ECO:0000313" key="1">
    <source>
        <dbReference type="EMBL" id="GAG41035.1"/>
    </source>
</evidence>
<name>X0XD83_9ZZZZ</name>
<gene>
    <name evidence="1" type="ORF">S01H1_66015</name>
</gene>
<dbReference type="GO" id="GO:0016787">
    <property type="term" value="F:hydrolase activity"/>
    <property type="evidence" value="ECO:0007669"/>
    <property type="project" value="UniProtKB-ARBA"/>
</dbReference>
<reference evidence="1" key="1">
    <citation type="journal article" date="2014" name="Front. Microbiol.">
        <title>High frequency of phylogenetically diverse reductive dehalogenase-homologous genes in deep subseafloor sedimentary metagenomes.</title>
        <authorList>
            <person name="Kawai M."/>
            <person name="Futagami T."/>
            <person name="Toyoda A."/>
            <person name="Takaki Y."/>
            <person name="Nishi S."/>
            <person name="Hori S."/>
            <person name="Arai W."/>
            <person name="Tsubouchi T."/>
            <person name="Morono Y."/>
            <person name="Uchiyama I."/>
            <person name="Ito T."/>
            <person name="Fujiyama A."/>
            <person name="Inagaki F."/>
            <person name="Takami H."/>
        </authorList>
    </citation>
    <scope>NUCLEOTIDE SEQUENCE</scope>
    <source>
        <strain evidence="1">Expedition CK06-06</strain>
    </source>
</reference>
<accession>X0XD83</accession>
<dbReference type="Pfam" id="PF01663">
    <property type="entry name" value="Phosphodiest"/>
    <property type="match status" value="1"/>
</dbReference>
<comment type="caution">
    <text evidence="1">The sequence shown here is derived from an EMBL/GenBank/DDBJ whole genome shotgun (WGS) entry which is preliminary data.</text>
</comment>
<dbReference type="EMBL" id="BARS01043627">
    <property type="protein sequence ID" value="GAG41035.1"/>
    <property type="molecule type" value="Genomic_DNA"/>
</dbReference>
<dbReference type="InterPro" id="IPR017850">
    <property type="entry name" value="Alkaline_phosphatase_core_sf"/>
</dbReference>
<dbReference type="PROSITE" id="PS51257">
    <property type="entry name" value="PROKAR_LIPOPROTEIN"/>
    <property type="match status" value="1"/>
</dbReference>
<dbReference type="SUPFAM" id="SSF53649">
    <property type="entry name" value="Alkaline phosphatase-like"/>
    <property type="match status" value="1"/>
</dbReference>